<reference evidence="8 9" key="1">
    <citation type="journal article" date="2010" name="Cell">
        <title>The genome of Naegleria gruberi illuminates early eukaryotic versatility.</title>
        <authorList>
            <person name="Fritz-Laylin L.K."/>
            <person name="Prochnik S.E."/>
            <person name="Ginger M.L."/>
            <person name="Dacks J.B."/>
            <person name="Carpenter M.L."/>
            <person name="Field M.C."/>
            <person name="Kuo A."/>
            <person name="Paredez A."/>
            <person name="Chapman J."/>
            <person name="Pham J."/>
            <person name="Shu S."/>
            <person name="Neupane R."/>
            <person name="Cipriano M."/>
            <person name="Mancuso J."/>
            <person name="Tu H."/>
            <person name="Salamov A."/>
            <person name="Lindquist E."/>
            <person name="Shapiro H."/>
            <person name="Lucas S."/>
            <person name="Grigoriev I.V."/>
            <person name="Cande W.Z."/>
            <person name="Fulton C."/>
            <person name="Rokhsar D.S."/>
            <person name="Dawson S.C."/>
        </authorList>
    </citation>
    <scope>NUCLEOTIDE SEQUENCE [LARGE SCALE GENOMIC DNA]</scope>
    <source>
        <strain evidence="8 9">NEG-M</strain>
    </source>
</reference>
<dbReference type="GO" id="GO:0016020">
    <property type="term" value="C:membrane"/>
    <property type="evidence" value="ECO:0007669"/>
    <property type="project" value="UniProtKB-SubCell"/>
</dbReference>
<feature type="transmembrane region" description="Helical" evidence="7">
    <location>
        <begin position="345"/>
        <end position="368"/>
    </location>
</feature>
<evidence type="ECO:0000256" key="1">
    <source>
        <dbReference type="ARBA" id="ARBA00004141"/>
    </source>
</evidence>
<dbReference type="VEuPathDB" id="AmoebaDB:NAEGRDRAFT_80491"/>
<evidence type="ECO:0000256" key="3">
    <source>
        <dbReference type="ARBA" id="ARBA00022692"/>
    </source>
</evidence>
<comment type="similarity">
    <text evidence="2">Belongs to the prominin family.</text>
</comment>
<evidence type="ECO:0008006" key="10">
    <source>
        <dbReference type="Google" id="ProtNLM"/>
    </source>
</evidence>
<keyword evidence="9" id="KW-1185">Reference proteome</keyword>
<feature type="transmembrane region" description="Helical" evidence="7">
    <location>
        <begin position="380"/>
        <end position="402"/>
    </location>
</feature>
<dbReference type="AlphaFoldDB" id="D2VLZ3"/>
<dbReference type="EMBL" id="GG738881">
    <property type="protein sequence ID" value="EFC42228.1"/>
    <property type="molecule type" value="Genomic_DNA"/>
</dbReference>
<accession>D2VLZ3</accession>
<protein>
    <recommendedName>
        <fullName evidence="10">Prominin-like protein</fullName>
    </recommendedName>
</protein>
<dbReference type="PANTHER" id="PTHR22730:SF1">
    <property type="entry name" value="PROMININ-LIKE PROTEIN"/>
    <property type="match status" value="1"/>
</dbReference>
<sequence>MSFQIVPRFSLYIIFVFLIILTTVNAQNIAFTMGQVKTVRTALPTSSEEVLDGAKYIEYAIFLAIFLVIPILFGVIGYIAIMIFCCCRCCGFCGSNVPTSSEAYKRKHLIAPAIVLAVLYCCFILLGIIGVIFSAQGSTHVRVMIDETLTFTSSVTGSLKNVGNLPAIITTQLNGLPDAIDPLLNKALNATAPLDTISTLVGNTITQLGTFNSSTIENINKEVVNIRSGIDTLRASPKLSGVPASSEIPDIKSTVSPSITSGLQAITSAKSSIDSGKDTIKTKISSVKSLINDTISSQFGPSLSSALGSIQQPIASIQSSVDTYLNNQTVNDAKTYSKLAENIRVSLSIVLFCWCGIIYIFVFIGIIFRKTWCVHITTTLAFITAWIFILLAGIQVPAFMLINEVCTNGPKTVGSIGDQALSSMLTGTGGIKFQNVSVMLTTMSTCKDGQSLIDVVFGTDAFSALGINSMLVSVTDSFSTQASVFNISSVTESAKNSMTTSSIGSINVDYTSTLTDARAKLANGTSSLNNLSGFSGFNATDFDAALNALNAFTTAKISATYTYDNFETFDPSGLASNSDKVEGETLKNATRLQHNTQLAALAEIASYNQTLNIINANMDALIVDVASAKTLVSSFGTLTSNILSQIDLLTTNVQNFIATFPQETLNFVLTFAHALLKTIGAEVAGCTYMANYITATDGAVCKGISWELLITGITCFFIGILMHIGCVINVVIAKRIKYQAGTRVHPGLSLEMN</sequence>
<organism evidence="9">
    <name type="scientific">Naegleria gruberi</name>
    <name type="common">Amoeba</name>
    <dbReference type="NCBI Taxonomy" id="5762"/>
    <lineage>
        <taxon>Eukaryota</taxon>
        <taxon>Discoba</taxon>
        <taxon>Heterolobosea</taxon>
        <taxon>Tetramitia</taxon>
        <taxon>Eutetramitia</taxon>
        <taxon>Vahlkampfiidae</taxon>
        <taxon>Naegleria</taxon>
    </lineage>
</organism>
<evidence type="ECO:0000313" key="9">
    <source>
        <dbReference type="Proteomes" id="UP000006671"/>
    </source>
</evidence>
<dbReference type="OrthoDB" id="10256520at2759"/>
<evidence type="ECO:0000256" key="6">
    <source>
        <dbReference type="ARBA" id="ARBA00023180"/>
    </source>
</evidence>
<dbReference type="InParanoid" id="D2VLZ3"/>
<comment type="subcellular location">
    <subcellularLocation>
        <location evidence="1">Membrane</location>
        <topology evidence="1">Multi-pass membrane protein</topology>
    </subcellularLocation>
</comment>
<dbReference type="RefSeq" id="XP_002674972.1">
    <property type="nucleotide sequence ID" value="XM_002674926.1"/>
</dbReference>
<keyword evidence="4 7" id="KW-1133">Transmembrane helix</keyword>
<name>D2VLZ3_NAEGR</name>
<evidence type="ECO:0000256" key="2">
    <source>
        <dbReference type="ARBA" id="ARBA00006058"/>
    </source>
</evidence>
<feature type="transmembrane region" description="Helical" evidence="7">
    <location>
        <begin position="108"/>
        <end position="133"/>
    </location>
</feature>
<keyword evidence="5 7" id="KW-0472">Membrane</keyword>
<dbReference type="Proteomes" id="UP000006671">
    <property type="component" value="Unassembled WGS sequence"/>
</dbReference>
<evidence type="ECO:0000313" key="8">
    <source>
        <dbReference type="EMBL" id="EFC42228.1"/>
    </source>
</evidence>
<evidence type="ECO:0000256" key="4">
    <source>
        <dbReference type="ARBA" id="ARBA00022989"/>
    </source>
</evidence>
<feature type="transmembrane region" description="Helical" evidence="7">
    <location>
        <begin position="59"/>
        <end position="87"/>
    </location>
</feature>
<dbReference type="PANTHER" id="PTHR22730">
    <property type="entry name" value="PROMININ PROM PROTEIN"/>
    <property type="match status" value="1"/>
</dbReference>
<gene>
    <name evidence="8" type="ORF">NAEGRDRAFT_80491</name>
</gene>
<evidence type="ECO:0000256" key="5">
    <source>
        <dbReference type="ARBA" id="ARBA00023136"/>
    </source>
</evidence>
<dbReference type="GeneID" id="8855731"/>
<dbReference type="InterPro" id="IPR008795">
    <property type="entry name" value="Prominin"/>
</dbReference>
<keyword evidence="3 7" id="KW-0812">Transmembrane</keyword>
<evidence type="ECO:0000256" key="7">
    <source>
        <dbReference type="SAM" id="Phobius"/>
    </source>
</evidence>
<dbReference type="OMA" id="YSADIMS"/>
<feature type="transmembrane region" description="Helical" evidence="7">
    <location>
        <begin position="708"/>
        <end position="733"/>
    </location>
</feature>
<keyword evidence="6" id="KW-0325">Glycoprotein</keyword>
<proteinExistence type="inferred from homology"/>
<dbReference type="KEGG" id="ngr:NAEGRDRAFT_80491"/>